<keyword evidence="6" id="KW-0474">Menaquinone biosynthesis</keyword>
<dbReference type="InterPro" id="IPR004433">
    <property type="entry name" value="MenaQ_synth_MenD"/>
</dbReference>
<dbReference type="EMBL" id="MQSV01000003">
    <property type="protein sequence ID" value="OKL47955.1"/>
    <property type="molecule type" value="Genomic_DNA"/>
</dbReference>
<protein>
    <recommendedName>
        <fullName evidence="6">2-succinyl-5-enolpyruvyl-6-hydroxy-3-cyclohexene-1-carboxylate synthase</fullName>
        <shortName evidence="6">SEPHCHC synthase</shortName>
        <ecNumber evidence="6">2.2.1.9</ecNumber>
    </recommendedName>
    <alternativeName>
        <fullName evidence="6">Menaquinone biosynthesis protein MenD</fullName>
    </alternativeName>
</protein>
<dbReference type="EC" id="2.2.1.9" evidence="6"/>
<evidence type="ECO:0000256" key="1">
    <source>
        <dbReference type="ARBA" id="ARBA00022679"/>
    </source>
</evidence>
<dbReference type="STRING" id="1921764.BSR28_05800"/>
<dbReference type="PIRSF" id="PIRSF004983">
    <property type="entry name" value="MenD"/>
    <property type="match status" value="1"/>
</dbReference>
<keyword evidence="5 6" id="KW-0464">Manganese</keyword>
<feature type="domain" description="Thiamine pyrophosphate enzyme N-terminal TPP-binding" evidence="7">
    <location>
        <begin position="112"/>
        <end position="165"/>
    </location>
</feature>
<sequence>MSEAQPWSQQPPSIQVAHALITSLLSSGVRDLVLAPGSRNAPISYVAAAAEAAGFLRVHPCADERSAGFYALGLARASQAFGVREEDQEDFLASSATLDAPPSSRAAQEVPTAGPVAIAVTSGTAVANLHPAVLEAAESATPLLVLSADRPHHLRGTGANQTTQQVGIFGAAPVWDFDVPASYPPAQVPSLVRRACSAALGLLSNQPGPAHLNLCFDVPLTPQFPMPVFEAAPLRPLPGQWAERRPHSLSTPTFDPGFPVDFKQVQTLVVAGDSAGPEAAHFAAQNHWPLLAEPSSRARNWNLEGAFGNTLCAPVDYQRALGLREASELAKQVKQVVVFGHPTLSRPVTRLLSSAAKVVVAADYATWPDAAAAGSEVVTATDLLDQSRAFQAEGAGLKAAEALFNEASNPGDASASSAEAGEWCQAWLTAATPELGEDPREELCARIWQQAAKDGSILVVGASTLIRVFDRVAGALPETEGELPPVVFANRGLAGIDGTIATAKGIAAHTGQPVRVILGDLTFLHDAMSLIPTLGGGQGESSLQLVLVDDEGGAIFAGLEHAQAPKELFERCFRVGQKFDYQSFAKAVGARYLAPEKDDYGWLKEANKSGVEIVHIRVPFPCD</sequence>
<evidence type="ECO:0000256" key="5">
    <source>
        <dbReference type="ARBA" id="ARBA00023211"/>
    </source>
</evidence>
<evidence type="ECO:0000313" key="9">
    <source>
        <dbReference type="Proteomes" id="UP000186785"/>
    </source>
</evidence>
<dbReference type="Proteomes" id="UP000186785">
    <property type="component" value="Unassembled WGS sequence"/>
</dbReference>
<dbReference type="GO" id="GO:0070204">
    <property type="term" value="F:2-succinyl-5-enolpyruvyl-6-hydroxy-3-cyclohexene-1-carboxylic-acid synthase activity"/>
    <property type="evidence" value="ECO:0007669"/>
    <property type="project" value="UniProtKB-UniRule"/>
</dbReference>
<dbReference type="InterPro" id="IPR029061">
    <property type="entry name" value="THDP-binding"/>
</dbReference>
<dbReference type="HAMAP" id="MF_01659">
    <property type="entry name" value="MenD"/>
    <property type="match status" value="1"/>
</dbReference>
<keyword evidence="2 6" id="KW-0479">Metal-binding</keyword>
<reference evidence="8 9" key="1">
    <citation type="submission" date="2016-11" db="EMBL/GenBank/DDBJ databases">
        <title>Actinomyces gypaetusis sp. nov. isolated from the vulture Gypaetus barbatus in Qinghai Tibet Plateau China.</title>
        <authorList>
            <person name="Meng X."/>
        </authorList>
    </citation>
    <scope>NUCLEOTIDE SEQUENCE [LARGE SCALE GENOMIC DNA]</scope>
    <source>
        <strain evidence="8 9">VUL4_2</strain>
    </source>
</reference>
<evidence type="ECO:0000256" key="3">
    <source>
        <dbReference type="ARBA" id="ARBA00022842"/>
    </source>
</evidence>
<name>A0A1Q5PLM0_9ACTO</name>
<dbReference type="GO" id="GO:0030976">
    <property type="term" value="F:thiamine pyrophosphate binding"/>
    <property type="evidence" value="ECO:0007669"/>
    <property type="project" value="UniProtKB-UniRule"/>
</dbReference>
<keyword evidence="4 6" id="KW-0786">Thiamine pyrophosphate</keyword>
<comment type="function">
    <text evidence="6">Catalyzes the thiamine diphosphate-dependent decarboxylation of 2-oxoglutarate and the subsequent addition of the resulting succinic semialdehyde-thiamine pyrophosphate anion to isochorismate to yield 2-succinyl-5-enolpyruvyl-6-hydroxy-3-cyclohexene-1-carboxylate (SEPHCHC).</text>
</comment>
<dbReference type="PANTHER" id="PTHR42916">
    <property type="entry name" value="2-SUCCINYL-5-ENOLPYRUVYL-6-HYDROXY-3-CYCLOHEXENE-1-CARBOXYLATE SYNTHASE"/>
    <property type="match status" value="1"/>
</dbReference>
<evidence type="ECO:0000313" key="8">
    <source>
        <dbReference type="EMBL" id="OKL47955.1"/>
    </source>
</evidence>
<evidence type="ECO:0000256" key="2">
    <source>
        <dbReference type="ARBA" id="ARBA00022723"/>
    </source>
</evidence>
<dbReference type="GO" id="GO:0000287">
    <property type="term" value="F:magnesium ion binding"/>
    <property type="evidence" value="ECO:0007669"/>
    <property type="project" value="UniProtKB-UniRule"/>
</dbReference>
<dbReference type="PANTHER" id="PTHR42916:SF1">
    <property type="entry name" value="PROTEIN PHYLLO, CHLOROPLASTIC"/>
    <property type="match status" value="1"/>
</dbReference>
<comment type="cofactor">
    <cofactor evidence="6">
        <name>thiamine diphosphate</name>
        <dbReference type="ChEBI" id="CHEBI:58937"/>
    </cofactor>
    <text evidence="6">Binds 1 thiamine pyrophosphate per subunit.</text>
</comment>
<dbReference type="Pfam" id="PF02776">
    <property type="entry name" value="TPP_enzyme_N"/>
    <property type="match status" value="2"/>
</dbReference>
<comment type="pathway">
    <text evidence="6">Quinol/quinone metabolism; 1,4-dihydroxy-2-naphthoate biosynthesis; 1,4-dihydroxy-2-naphthoate from chorismate: step 2/7.</text>
</comment>
<comment type="similarity">
    <text evidence="6">Belongs to the TPP enzyme family. MenD subfamily.</text>
</comment>
<comment type="caution">
    <text evidence="8">The sequence shown here is derived from an EMBL/GenBank/DDBJ whole genome shotgun (WGS) entry which is preliminary data.</text>
</comment>
<comment type="subunit">
    <text evidence="6">Homodimer.</text>
</comment>
<comment type="catalytic activity">
    <reaction evidence="6">
        <text>isochorismate + 2-oxoglutarate + H(+) = 5-enolpyruvoyl-6-hydroxy-2-succinyl-cyclohex-3-ene-1-carboxylate + CO2</text>
        <dbReference type="Rhea" id="RHEA:25593"/>
        <dbReference type="ChEBI" id="CHEBI:15378"/>
        <dbReference type="ChEBI" id="CHEBI:16526"/>
        <dbReference type="ChEBI" id="CHEBI:16810"/>
        <dbReference type="ChEBI" id="CHEBI:29780"/>
        <dbReference type="ChEBI" id="CHEBI:58818"/>
        <dbReference type="EC" id="2.2.1.9"/>
    </reaction>
</comment>
<comment type="pathway">
    <text evidence="6">Quinol/quinone metabolism; menaquinone biosynthesis.</text>
</comment>
<evidence type="ECO:0000256" key="6">
    <source>
        <dbReference type="HAMAP-Rule" id="MF_01659"/>
    </source>
</evidence>
<dbReference type="Gene3D" id="3.40.50.1220">
    <property type="entry name" value="TPP-binding domain"/>
    <property type="match status" value="1"/>
</dbReference>
<dbReference type="InterPro" id="IPR012001">
    <property type="entry name" value="Thiamin_PyroP_enz_TPP-bd_dom"/>
</dbReference>
<dbReference type="Gene3D" id="3.40.50.970">
    <property type="match status" value="2"/>
</dbReference>
<keyword evidence="3 6" id="KW-0460">Magnesium</keyword>
<dbReference type="GO" id="GO:0030145">
    <property type="term" value="F:manganese ion binding"/>
    <property type="evidence" value="ECO:0007669"/>
    <property type="project" value="UniProtKB-UniRule"/>
</dbReference>
<dbReference type="UniPathway" id="UPA00079"/>
<dbReference type="RefSeq" id="WP_073709315.1">
    <property type="nucleotide sequence ID" value="NZ_MQSV01000003.1"/>
</dbReference>
<organism evidence="8 9">
    <name type="scientific">Boudabousia liubingyangii</name>
    <dbReference type="NCBI Taxonomy" id="1921764"/>
    <lineage>
        <taxon>Bacteria</taxon>
        <taxon>Bacillati</taxon>
        <taxon>Actinomycetota</taxon>
        <taxon>Actinomycetes</taxon>
        <taxon>Actinomycetales</taxon>
        <taxon>Actinomycetaceae</taxon>
        <taxon>Boudabousia</taxon>
    </lineage>
</organism>
<keyword evidence="1 6" id="KW-0808">Transferase</keyword>
<dbReference type="CDD" id="cd07037">
    <property type="entry name" value="TPP_PYR_MenD"/>
    <property type="match status" value="1"/>
</dbReference>
<evidence type="ECO:0000259" key="7">
    <source>
        <dbReference type="Pfam" id="PF02776"/>
    </source>
</evidence>
<dbReference type="UniPathway" id="UPA01057">
    <property type="reaction ID" value="UER00164"/>
</dbReference>
<evidence type="ECO:0000256" key="4">
    <source>
        <dbReference type="ARBA" id="ARBA00023052"/>
    </source>
</evidence>
<dbReference type="SUPFAM" id="SSF52518">
    <property type="entry name" value="Thiamin diphosphate-binding fold (THDP-binding)"/>
    <property type="match status" value="2"/>
</dbReference>
<feature type="domain" description="Thiamine pyrophosphate enzyme N-terminal TPP-binding" evidence="7">
    <location>
        <begin position="15"/>
        <end position="83"/>
    </location>
</feature>
<dbReference type="GO" id="GO:0009234">
    <property type="term" value="P:menaquinone biosynthetic process"/>
    <property type="evidence" value="ECO:0007669"/>
    <property type="project" value="UniProtKB-UniRule"/>
</dbReference>
<gene>
    <name evidence="6" type="primary">menD</name>
    <name evidence="8" type="ORF">BSR29_05605</name>
</gene>
<proteinExistence type="inferred from homology"/>
<comment type="cofactor">
    <cofactor evidence="6">
        <name>Mg(2+)</name>
        <dbReference type="ChEBI" id="CHEBI:18420"/>
    </cofactor>
    <cofactor evidence="6">
        <name>Mn(2+)</name>
        <dbReference type="ChEBI" id="CHEBI:29035"/>
    </cofactor>
</comment>
<dbReference type="OrthoDB" id="9791859at2"/>
<dbReference type="AlphaFoldDB" id="A0A1Q5PLM0"/>
<accession>A0A1Q5PLM0</accession>
<keyword evidence="9" id="KW-1185">Reference proteome</keyword>